<gene>
    <name evidence="1" type="ORF">NADFUDRAFT_12271</name>
</gene>
<keyword evidence="2" id="KW-1185">Reference proteome</keyword>
<proteinExistence type="predicted"/>
<dbReference type="PANTHER" id="PTHR31240">
    <property type="entry name" value="MATERNAL EFFECT EMBRYO ARREST 18"/>
    <property type="match status" value="1"/>
</dbReference>
<dbReference type="STRING" id="857566.A0A1E3PLM9"/>
<dbReference type="EMBL" id="KV454408">
    <property type="protein sequence ID" value="ODQ66343.1"/>
    <property type="molecule type" value="Genomic_DNA"/>
</dbReference>
<protein>
    <submittedName>
        <fullName evidence="1">UPF0052-domain-containing protein</fullName>
    </submittedName>
</protein>
<evidence type="ECO:0000313" key="2">
    <source>
        <dbReference type="Proteomes" id="UP000095009"/>
    </source>
</evidence>
<organism evidence="1 2">
    <name type="scientific">Nadsonia fulvescens var. elongata DSM 6958</name>
    <dbReference type="NCBI Taxonomy" id="857566"/>
    <lineage>
        <taxon>Eukaryota</taxon>
        <taxon>Fungi</taxon>
        <taxon>Dikarya</taxon>
        <taxon>Ascomycota</taxon>
        <taxon>Saccharomycotina</taxon>
        <taxon>Dipodascomycetes</taxon>
        <taxon>Dipodascales</taxon>
        <taxon>Dipodascales incertae sedis</taxon>
        <taxon>Nadsonia</taxon>
    </lineage>
</organism>
<feature type="non-terminal residue" evidence="1">
    <location>
        <position position="422"/>
    </location>
</feature>
<name>A0A1E3PLM9_9ASCO</name>
<dbReference type="Proteomes" id="UP000095009">
    <property type="component" value="Unassembled WGS sequence"/>
</dbReference>
<accession>A0A1E3PLM9</accession>
<reference evidence="1 2" key="1">
    <citation type="journal article" date="2016" name="Proc. Natl. Acad. Sci. U.S.A.">
        <title>Comparative genomics of biotechnologically important yeasts.</title>
        <authorList>
            <person name="Riley R."/>
            <person name="Haridas S."/>
            <person name="Wolfe K.H."/>
            <person name="Lopes M.R."/>
            <person name="Hittinger C.T."/>
            <person name="Goeker M."/>
            <person name="Salamov A.A."/>
            <person name="Wisecaver J.H."/>
            <person name="Long T.M."/>
            <person name="Calvey C.H."/>
            <person name="Aerts A.L."/>
            <person name="Barry K.W."/>
            <person name="Choi C."/>
            <person name="Clum A."/>
            <person name="Coughlan A.Y."/>
            <person name="Deshpande S."/>
            <person name="Douglass A.P."/>
            <person name="Hanson S.J."/>
            <person name="Klenk H.-P."/>
            <person name="LaButti K.M."/>
            <person name="Lapidus A."/>
            <person name="Lindquist E.A."/>
            <person name="Lipzen A.M."/>
            <person name="Meier-Kolthoff J.P."/>
            <person name="Ohm R.A."/>
            <person name="Otillar R.P."/>
            <person name="Pangilinan J.L."/>
            <person name="Peng Y."/>
            <person name="Rokas A."/>
            <person name="Rosa C.A."/>
            <person name="Scheuner C."/>
            <person name="Sibirny A.A."/>
            <person name="Slot J.C."/>
            <person name="Stielow J.B."/>
            <person name="Sun H."/>
            <person name="Kurtzman C.P."/>
            <person name="Blackwell M."/>
            <person name="Grigoriev I.V."/>
            <person name="Jeffries T.W."/>
        </authorList>
    </citation>
    <scope>NUCLEOTIDE SEQUENCE [LARGE SCALE GENOMIC DNA]</scope>
    <source>
        <strain evidence="1 2">DSM 6958</strain>
    </source>
</reference>
<dbReference type="SUPFAM" id="SSF142338">
    <property type="entry name" value="CofD-like"/>
    <property type="match status" value="1"/>
</dbReference>
<sequence>VLVISGGTATNCIVSVFASLARQSATYVMPISDNGGSTSEILRVIGGPAIGDIRSRITRLIPSTSRSKPLQALFSLRLPRDAQLAKAQWIDLVEGTHPLWHDVESHYRDLIRPFFIHVHTELLKRARPGKEFRFEAASIGNLFLTGARLFFGSLDSAIELLLRINLISESVHVLPALNTNFTHNISASLTNGQLITGQNQISHPQLSLIPATITSEVDNINLPPLASQWVDSEDAHLPFTHPDLKLSQIHFDKNVNHPLPAPIERIFYINPYGQEIFPRAGSRVLKLAREADIIVYSIGSLYTSLVPVLILEGVADAIVYDAERESKLESKKKVLILNGCKDRETETMSGVDMVIAIIQACYYSLHGHHLTKPEILERKEEIMWHNFITDVIFLENTILAPDEVDYLQEQMTINCHKVPNAD</sequence>
<dbReference type="InterPro" id="IPR038136">
    <property type="entry name" value="CofD-like_dom_sf"/>
</dbReference>
<evidence type="ECO:0000313" key="1">
    <source>
        <dbReference type="EMBL" id="ODQ66343.1"/>
    </source>
</evidence>
<dbReference type="Gene3D" id="3.40.50.10680">
    <property type="entry name" value="CofD-like domains"/>
    <property type="match status" value="1"/>
</dbReference>
<dbReference type="AlphaFoldDB" id="A0A1E3PLM9"/>
<dbReference type="InterPro" id="IPR002882">
    <property type="entry name" value="CofD"/>
</dbReference>
<dbReference type="PANTHER" id="PTHR31240:SF0">
    <property type="entry name" value="MATERNAL EFFECT EMBRYO ARREST 18"/>
    <property type="match status" value="1"/>
</dbReference>
<feature type="non-terminal residue" evidence="1">
    <location>
        <position position="1"/>
    </location>
</feature>
<dbReference type="GO" id="GO:0043743">
    <property type="term" value="F:LPPG:FO 2-phospho-L-lactate transferase activity"/>
    <property type="evidence" value="ECO:0007669"/>
    <property type="project" value="InterPro"/>
</dbReference>
<dbReference type="OrthoDB" id="10267139at2759"/>
<dbReference type="Pfam" id="PF01933">
    <property type="entry name" value="CofD"/>
    <property type="match status" value="1"/>
</dbReference>